<evidence type="ECO:0000256" key="6">
    <source>
        <dbReference type="ARBA" id="ARBA00022918"/>
    </source>
</evidence>
<evidence type="ECO:0000256" key="2">
    <source>
        <dbReference type="ARBA" id="ARBA00022695"/>
    </source>
</evidence>
<feature type="region of interest" description="Disordered" evidence="7">
    <location>
        <begin position="1"/>
        <end position="31"/>
    </location>
</feature>
<evidence type="ECO:0000256" key="5">
    <source>
        <dbReference type="ARBA" id="ARBA00022801"/>
    </source>
</evidence>
<comment type="caution">
    <text evidence="9">The sequence shown here is derived from an EMBL/GenBank/DDBJ whole genome shotgun (WGS) entry which is preliminary data.</text>
</comment>
<organism evidence="9 10">
    <name type="scientific">Hermanssonia centrifuga</name>
    <dbReference type="NCBI Taxonomy" id="98765"/>
    <lineage>
        <taxon>Eukaryota</taxon>
        <taxon>Fungi</taxon>
        <taxon>Dikarya</taxon>
        <taxon>Basidiomycota</taxon>
        <taxon>Agaricomycotina</taxon>
        <taxon>Agaricomycetes</taxon>
        <taxon>Polyporales</taxon>
        <taxon>Meruliaceae</taxon>
        <taxon>Hermanssonia</taxon>
    </lineage>
</organism>
<dbReference type="CDD" id="cd01647">
    <property type="entry name" value="RT_LTR"/>
    <property type="match status" value="1"/>
</dbReference>
<keyword evidence="10" id="KW-1185">Reference proteome</keyword>
<evidence type="ECO:0000256" key="7">
    <source>
        <dbReference type="SAM" id="MobiDB-lite"/>
    </source>
</evidence>
<dbReference type="Gene3D" id="3.10.10.10">
    <property type="entry name" value="HIV Type 1 Reverse Transcriptase, subunit A, domain 1"/>
    <property type="match status" value="1"/>
</dbReference>
<reference evidence="9 10" key="1">
    <citation type="submission" date="2019-02" db="EMBL/GenBank/DDBJ databases">
        <title>Genome sequencing of the rare red list fungi Phlebia centrifuga.</title>
        <authorList>
            <person name="Buettner E."/>
            <person name="Kellner H."/>
        </authorList>
    </citation>
    <scope>NUCLEOTIDE SEQUENCE [LARGE SCALE GENOMIC DNA]</scope>
    <source>
        <strain evidence="9 10">DSM 108282</strain>
    </source>
</reference>
<dbReference type="PANTHER" id="PTHR37984">
    <property type="entry name" value="PROTEIN CBG26694"/>
    <property type="match status" value="1"/>
</dbReference>
<dbReference type="InterPro" id="IPR000477">
    <property type="entry name" value="RT_dom"/>
</dbReference>
<evidence type="ECO:0000259" key="8">
    <source>
        <dbReference type="PROSITE" id="PS50878"/>
    </source>
</evidence>
<gene>
    <name evidence="9" type="ORF">EW026_g5471</name>
</gene>
<name>A0A4S4KE17_9APHY</name>
<feature type="compositionally biased region" description="Basic residues" evidence="7">
    <location>
        <begin position="9"/>
        <end position="25"/>
    </location>
</feature>
<dbReference type="PROSITE" id="PS50878">
    <property type="entry name" value="RT_POL"/>
    <property type="match status" value="1"/>
</dbReference>
<dbReference type="GO" id="GO:0016787">
    <property type="term" value="F:hydrolase activity"/>
    <property type="evidence" value="ECO:0007669"/>
    <property type="project" value="UniProtKB-KW"/>
</dbReference>
<keyword evidence="4" id="KW-0255">Endonuclease</keyword>
<keyword evidence="3" id="KW-0540">Nuclease</keyword>
<evidence type="ECO:0000256" key="4">
    <source>
        <dbReference type="ARBA" id="ARBA00022759"/>
    </source>
</evidence>
<sequence>MDAICSARYHPKVHDKRNERQRRRDQRQEEHDRKILEQENITLESMMRETQHKDVIRELNLRFRVDKRDTPSDPPSETVIAAIQRRIDEIALLEILDRENKQMRTRFVDCFPDDIPHINELPTDVYHRFRLKDPNAVIARRQYECPKKYREAWKTLLQQHLAAGRIRPSSSPHASPAFLIPKVDPVVLPRWVNDYRKLNANTVPDVHPLPSIAEILSDCGKGQFFAKIDMTNSFFQTRVHPDDIPLTAVTTPFGLYEWTVMPQGCRNAPATHQQRMFNALRDHIGSICHVYLDDIVIWSQTLEEHRQNVATILECLRKNKLYCSPKKTDLFCLSINFLGHYISANGIEADNKKVEKILDWPVPRSASDVRSFLGLVRYISNFLPALAQHTLVLNTLTTKEADKDFIWTPAHFDAFEAVKTLVTSRECLTVIDHMNMGANRVFVSCDASDRCTGAVLSYGETPETARPVAFESQQLSGAELNYPVHEKELLAIVRALRKWRVDLLGIPFTVFSDHRTLENFTEQKHLSRRQARWQEFMSQYDYTITYIAGADNSPADAMSRKPLPSNAVLPSAIGLIWEATTALSTRVSSIPAVAAVSTLQIRCDANWITAVKSGYAVDSWCSRLLDSLWDPIAQAAVGDESSGVLSLGALTRGWLDNRTETESLCDWVCYMLATVW</sequence>
<dbReference type="GO" id="GO:0004519">
    <property type="term" value="F:endonuclease activity"/>
    <property type="evidence" value="ECO:0007669"/>
    <property type="project" value="UniProtKB-KW"/>
</dbReference>
<dbReference type="Pfam" id="PF17917">
    <property type="entry name" value="RT_RNaseH"/>
    <property type="match status" value="1"/>
</dbReference>
<evidence type="ECO:0000313" key="10">
    <source>
        <dbReference type="Proteomes" id="UP000309038"/>
    </source>
</evidence>
<evidence type="ECO:0000313" key="9">
    <source>
        <dbReference type="EMBL" id="THG96345.1"/>
    </source>
</evidence>
<dbReference type="Proteomes" id="UP000309038">
    <property type="component" value="Unassembled WGS sequence"/>
</dbReference>
<evidence type="ECO:0000256" key="1">
    <source>
        <dbReference type="ARBA" id="ARBA00022679"/>
    </source>
</evidence>
<accession>A0A4S4KE17</accession>
<evidence type="ECO:0000256" key="3">
    <source>
        <dbReference type="ARBA" id="ARBA00022722"/>
    </source>
</evidence>
<dbReference type="Gene3D" id="3.30.70.270">
    <property type="match status" value="2"/>
</dbReference>
<dbReference type="AlphaFoldDB" id="A0A4S4KE17"/>
<keyword evidence="5" id="KW-0378">Hydrolase</keyword>
<proteinExistence type="predicted"/>
<dbReference type="GO" id="GO:0003964">
    <property type="term" value="F:RNA-directed DNA polymerase activity"/>
    <property type="evidence" value="ECO:0007669"/>
    <property type="project" value="UniProtKB-KW"/>
</dbReference>
<keyword evidence="1" id="KW-0808">Transferase</keyword>
<feature type="domain" description="Reverse transcriptase" evidence="8">
    <location>
        <begin position="161"/>
        <end position="342"/>
    </location>
</feature>
<keyword evidence="2" id="KW-0548">Nucleotidyltransferase</keyword>
<dbReference type="EMBL" id="SGPJ01000242">
    <property type="protein sequence ID" value="THG96345.1"/>
    <property type="molecule type" value="Genomic_DNA"/>
</dbReference>
<dbReference type="PANTHER" id="PTHR37984:SF5">
    <property type="entry name" value="PROTEIN NYNRIN-LIKE"/>
    <property type="match status" value="1"/>
</dbReference>
<protein>
    <recommendedName>
        <fullName evidence="8">Reverse transcriptase domain-containing protein</fullName>
    </recommendedName>
</protein>
<dbReference type="SUPFAM" id="SSF56672">
    <property type="entry name" value="DNA/RNA polymerases"/>
    <property type="match status" value="1"/>
</dbReference>
<dbReference type="CDD" id="cd09274">
    <property type="entry name" value="RNase_HI_RT_Ty3"/>
    <property type="match status" value="1"/>
</dbReference>
<dbReference type="Pfam" id="PF00078">
    <property type="entry name" value="RVT_1"/>
    <property type="match status" value="1"/>
</dbReference>
<dbReference type="InterPro" id="IPR043502">
    <property type="entry name" value="DNA/RNA_pol_sf"/>
</dbReference>
<dbReference type="InterPro" id="IPR041373">
    <property type="entry name" value="RT_RNaseH"/>
</dbReference>
<dbReference type="InterPro" id="IPR050951">
    <property type="entry name" value="Retrovirus_Pol_polyprotein"/>
</dbReference>
<keyword evidence="6" id="KW-0695">RNA-directed DNA polymerase</keyword>
<dbReference type="InterPro" id="IPR043128">
    <property type="entry name" value="Rev_trsase/Diguanyl_cyclase"/>
</dbReference>